<sequence length="874" mass="100969">MEAKNEEEEMKRFDEAQKNGVEYEALSWCWGSDPPKYALKIEEGDNTYKFQVKRELALALKYLRLKDKVRTLWIDAICINQNDPEERNHQVQMMSRIYTRAKSVAIDFIRNEVMELDNFDTICTDKKYSQKWQALQMLMQTEWFSRRWVVQEIALAKQATVYCGNDSMPWKDFAIAVELFVEVETATHRLSEIMQNDEKFRHVPNWFEHVSELGASLLVQATGKVFRGPASPLHELKGDERDTDKDRERWSKIRTIDPLERRSLLSLEYLVSTMFIFKAAEPRDVIYSLLAIARDAAPFAGLTFDDDDPTFLTMTLFDQFLEEKPFLIDYGRPYSDVCRDFVRFVIQRKSKIDAVQALDILCRPWSLEKPRDEEKGIIPTQDRKWLRRISKIGVDKVHGKPRWRLVKQRSDKREEDPRSTKEYIDDCKREYKEKAEWCPLPDEPNEKWIPPAGWEKLEKWCTAYREELEAAVNKRKEEKEEKEKRSKDRGSNKVDEPLKDPDVTDLELPSWVARASRAPFKLDNHPGMRVMKMGRANADPLVGQPTDGHRNYSAAQTRHVNLEVLKFRKRPELGHYSMYVQGFILDEVVEVRDASQGGDIPASWLELGDWDPPTTAIRQTSCGEPWWRIGAATTGSVKSGRVNTGALLYNERNSIIAEFCRRVQAVIWNRRMFKTEAGRLGLAYDVEKGDKVCVLYGCTVPVVLKQRGKNRPDPMKGEEGDLAREILEDAKEALKACIRQCEKNREHKKQRKSRNDKNKRRWLKSGEWYEMMDAKEKAEDQLELERERKKEEEGKGGKWGERRKSRGNGGNGGKGGRGGRGSTGGRRGRGSKRRGSPARTTYRPCNYGAGPDVGFLFCTNGNVDGSCRGTKGTS</sequence>
<keyword evidence="4" id="KW-1185">Reference proteome</keyword>
<comment type="caution">
    <text evidence="3">The sequence shown here is derived from an EMBL/GenBank/DDBJ whole genome shotgun (WGS) entry which is preliminary data.</text>
</comment>
<dbReference type="GeneID" id="92091574"/>
<dbReference type="RefSeq" id="XP_066715453.1">
    <property type="nucleotide sequence ID" value="XM_066858511.1"/>
</dbReference>
<feature type="region of interest" description="Disordered" evidence="1">
    <location>
        <begin position="472"/>
        <end position="503"/>
    </location>
</feature>
<evidence type="ECO:0000313" key="3">
    <source>
        <dbReference type="EMBL" id="KAK8064464.1"/>
    </source>
</evidence>
<dbReference type="PANTHER" id="PTHR24148">
    <property type="entry name" value="ANKYRIN REPEAT DOMAIN-CONTAINING PROTEIN 39 HOMOLOG-RELATED"/>
    <property type="match status" value="1"/>
</dbReference>
<dbReference type="Proteomes" id="UP001480595">
    <property type="component" value="Unassembled WGS sequence"/>
</dbReference>
<feature type="region of interest" description="Disordered" evidence="1">
    <location>
        <begin position="775"/>
        <end position="849"/>
    </location>
</feature>
<evidence type="ECO:0000256" key="1">
    <source>
        <dbReference type="SAM" id="MobiDB-lite"/>
    </source>
</evidence>
<dbReference type="EMBL" id="JAQQWL010000007">
    <property type="protein sequence ID" value="KAK8064464.1"/>
    <property type="molecule type" value="Genomic_DNA"/>
</dbReference>
<feature type="compositionally biased region" description="Basic residues" evidence="1">
    <location>
        <begin position="826"/>
        <end position="836"/>
    </location>
</feature>
<dbReference type="Pfam" id="PF06985">
    <property type="entry name" value="HET"/>
    <property type="match status" value="1"/>
</dbReference>
<dbReference type="PANTHER" id="PTHR24148:SF64">
    <property type="entry name" value="HETEROKARYON INCOMPATIBILITY DOMAIN-CONTAINING PROTEIN"/>
    <property type="match status" value="1"/>
</dbReference>
<gene>
    <name evidence="3" type="ORF">PG994_007102</name>
</gene>
<reference evidence="3 4" key="1">
    <citation type="submission" date="2023-01" db="EMBL/GenBank/DDBJ databases">
        <title>Analysis of 21 Apiospora genomes using comparative genomics revels a genus with tremendous synthesis potential of carbohydrate active enzymes and secondary metabolites.</title>
        <authorList>
            <person name="Sorensen T."/>
        </authorList>
    </citation>
    <scope>NUCLEOTIDE SEQUENCE [LARGE SCALE GENOMIC DNA]</scope>
    <source>
        <strain evidence="3 4">CBS 135458</strain>
    </source>
</reference>
<dbReference type="InterPro" id="IPR010730">
    <property type="entry name" value="HET"/>
</dbReference>
<name>A0ABR1UZV8_9PEZI</name>
<proteinExistence type="predicted"/>
<protein>
    <recommendedName>
        <fullName evidence="2">Heterokaryon incompatibility domain-containing protein</fullName>
    </recommendedName>
</protein>
<feature type="compositionally biased region" description="Basic and acidic residues" evidence="1">
    <location>
        <begin position="472"/>
        <end position="502"/>
    </location>
</feature>
<feature type="compositionally biased region" description="Basic and acidic residues" evidence="1">
    <location>
        <begin position="775"/>
        <end position="802"/>
    </location>
</feature>
<organism evidence="3 4">
    <name type="scientific">Apiospora phragmitis</name>
    <dbReference type="NCBI Taxonomy" id="2905665"/>
    <lineage>
        <taxon>Eukaryota</taxon>
        <taxon>Fungi</taxon>
        <taxon>Dikarya</taxon>
        <taxon>Ascomycota</taxon>
        <taxon>Pezizomycotina</taxon>
        <taxon>Sordariomycetes</taxon>
        <taxon>Xylariomycetidae</taxon>
        <taxon>Amphisphaeriales</taxon>
        <taxon>Apiosporaceae</taxon>
        <taxon>Apiospora</taxon>
    </lineage>
</organism>
<feature type="domain" description="Heterokaryon incompatibility" evidence="2">
    <location>
        <begin position="23"/>
        <end position="152"/>
    </location>
</feature>
<accession>A0ABR1UZV8</accession>
<evidence type="ECO:0000313" key="4">
    <source>
        <dbReference type="Proteomes" id="UP001480595"/>
    </source>
</evidence>
<evidence type="ECO:0000259" key="2">
    <source>
        <dbReference type="Pfam" id="PF06985"/>
    </source>
</evidence>
<feature type="compositionally biased region" description="Gly residues" evidence="1">
    <location>
        <begin position="807"/>
        <end position="825"/>
    </location>
</feature>
<dbReference type="InterPro" id="IPR052895">
    <property type="entry name" value="HetReg/Transcr_Mod"/>
</dbReference>